<evidence type="ECO:0000313" key="1">
    <source>
        <dbReference type="EMBL" id="QYW04801.1"/>
    </source>
</evidence>
<accession>A0AAE7WSD5</accession>
<sequence>MRIRVSLEKQELCQFCDEPYDNYVISEYASSVINPTDKRLCCNCCAKLLKQHGLSNIAIRFVSGPFRILE</sequence>
<proteinExistence type="predicted"/>
<gene>
    <name evidence="1" type="ORF">pEaSNUABM7_00133</name>
</gene>
<dbReference type="EMBL" id="MZ475896">
    <property type="protein sequence ID" value="QYW04801.1"/>
    <property type="molecule type" value="Genomic_DNA"/>
</dbReference>
<evidence type="ECO:0000313" key="2">
    <source>
        <dbReference type="Proteomes" id="UP000827609"/>
    </source>
</evidence>
<reference evidence="1" key="1">
    <citation type="submission" date="2021-06" db="EMBL/GenBank/DDBJ databases">
        <title>Complete genome sequence of Erwinia phage pEa_SNUABM_7.</title>
        <authorList>
            <person name="Kim S.G."/>
            <person name="Park S.C."/>
        </authorList>
    </citation>
    <scope>NUCLEOTIDE SEQUENCE</scope>
</reference>
<protein>
    <submittedName>
        <fullName evidence="1">Uncharacterized protein</fullName>
    </submittedName>
</protein>
<name>A0AAE7WSD5_9CAUD</name>
<keyword evidence="2" id="KW-1185">Reference proteome</keyword>
<dbReference type="Proteomes" id="UP000827609">
    <property type="component" value="Segment"/>
</dbReference>
<organism evidence="1 2">
    <name type="scientific">Erwinia phage pEa_SNUABM_7</name>
    <dbReference type="NCBI Taxonomy" id="2866695"/>
    <lineage>
        <taxon>Viruses</taxon>
        <taxon>Duplodnaviria</taxon>
        <taxon>Heunggongvirae</taxon>
        <taxon>Uroviricota</taxon>
        <taxon>Caudoviricetes</taxon>
        <taxon>Snuvirus</taxon>
        <taxon>Snuvirus SNUABM7</taxon>
    </lineage>
</organism>